<keyword evidence="2" id="KW-1185">Reference proteome</keyword>
<dbReference type="Proteomes" id="UP001241377">
    <property type="component" value="Unassembled WGS sequence"/>
</dbReference>
<protein>
    <submittedName>
        <fullName evidence="1">Uncharacterized protein</fullName>
    </submittedName>
</protein>
<gene>
    <name evidence="1" type="ORF">QFC19_005155</name>
</gene>
<reference evidence="1" key="1">
    <citation type="submission" date="2023-04" db="EMBL/GenBank/DDBJ databases">
        <title>Draft Genome sequencing of Naganishia species isolated from polar environments using Oxford Nanopore Technology.</title>
        <authorList>
            <person name="Leo P."/>
            <person name="Venkateswaran K."/>
        </authorList>
    </citation>
    <scope>NUCLEOTIDE SEQUENCE</scope>
    <source>
        <strain evidence="1">MNA-CCFEE 5261</strain>
    </source>
</reference>
<evidence type="ECO:0000313" key="1">
    <source>
        <dbReference type="EMBL" id="KAJ9101502.1"/>
    </source>
</evidence>
<organism evidence="1 2">
    <name type="scientific">Naganishia cerealis</name>
    <dbReference type="NCBI Taxonomy" id="610337"/>
    <lineage>
        <taxon>Eukaryota</taxon>
        <taxon>Fungi</taxon>
        <taxon>Dikarya</taxon>
        <taxon>Basidiomycota</taxon>
        <taxon>Agaricomycotina</taxon>
        <taxon>Tremellomycetes</taxon>
        <taxon>Filobasidiales</taxon>
        <taxon>Filobasidiaceae</taxon>
        <taxon>Naganishia</taxon>
    </lineage>
</organism>
<accession>A0ACC2VRH6</accession>
<proteinExistence type="predicted"/>
<dbReference type="EMBL" id="JASBWR010000057">
    <property type="protein sequence ID" value="KAJ9101502.1"/>
    <property type="molecule type" value="Genomic_DNA"/>
</dbReference>
<sequence>MQKTHPNHLLFKHEIFQTPAFVAFAERVRTNVDEAIHPRGVILQQMMPHDRLTNDREARDFLPPHRLHPGDGKTRGCSQKKNGMAIHVVSTVLGMLAEGLRKVSTGVFETRLRLTDDHSGGTEDGSREKDTSSDSLSELLSQLGNAGADSLQASADITLSPRPNITPGISANASGSSNPALVPASKVFVLEKNHATVLELWKE</sequence>
<name>A0ACC2VRH6_9TREE</name>
<evidence type="ECO:0000313" key="2">
    <source>
        <dbReference type="Proteomes" id="UP001241377"/>
    </source>
</evidence>
<comment type="caution">
    <text evidence="1">The sequence shown here is derived from an EMBL/GenBank/DDBJ whole genome shotgun (WGS) entry which is preliminary data.</text>
</comment>